<dbReference type="PANTHER" id="PTHR13006:SF9">
    <property type="entry name" value="GLUCOSE TRANSPORTER 4 ENHANCER FACTOR, ISOFORM G"/>
    <property type="match status" value="1"/>
</dbReference>
<dbReference type="GO" id="GO:0003700">
    <property type="term" value="F:DNA-binding transcription factor activity"/>
    <property type="evidence" value="ECO:0007669"/>
    <property type="project" value="TreeGrafter"/>
</dbReference>
<gene>
    <name evidence="10" type="ORF">V9T40_004781</name>
</gene>
<dbReference type="GO" id="GO:0006357">
    <property type="term" value="P:regulation of transcription by RNA polymerase II"/>
    <property type="evidence" value="ECO:0007669"/>
    <property type="project" value="TreeGrafter"/>
</dbReference>
<evidence type="ECO:0000256" key="6">
    <source>
        <dbReference type="ARBA" id="ARBA00023125"/>
    </source>
</evidence>
<dbReference type="GO" id="GO:0000978">
    <property type="term" value="F:RNA polymerase II cis-regulatory region sequence-specific DNA binding"/>
    <property type="evidence" value="ECO:0007669"/>
    <property type="project" value="TreeGrafter"/>
</dbReference>
<dbReference type="InterPro" id="IPR031940">
    <property type="entry name" value="DUF4772"/>
</dbReference>
<keyword evidence="6" id="KW-0238">DNA-binding</keyword>
<organism evidence="10 11">
    <name type="scientific">Parthenolecanium corni</name>
    <dbReference type="NCBI Taxonomy" id="536013"/>
    <lineage>
        <taxon>Eukaryota</taxon>
        <taxon>Metazoa</taxon>
        <taxon>Ecdysozoa</taxon>
        <taxon>Arthropoda</taxon>
        <taxon>Hexapoda</taxon>
        <taxon>Insecta</taxon>
        <taxon>Pterygota</taxon>
        <taxon>Neoptera</taxon>
        <taxon>Paraneoptera</taxon>
        <taxon>Hemiptera</taxon>
        <taxon>Sternorrhyncha</taxon>
        <taxon>Coccoidea</taxon>
        <taxon>Coccidae</taxon>
        <taxon>Parthenolecanium</taxon>
    </lineage>
</organism>
<proteinExistence type="predicted"/>
<keyword evidence="3" id="KW-0863">Zinc-finger</keyword>
<sequence length="155" mass="16696">MSTGKRLAKRSIIGTRVCAPGEDGLFYSGVIQSVKTTAAEQPNSNGSGCGTGTGNCDFAEPNVDTQYSVRFDLAFASKKCPAVKRDFYGSQIIGPGFQPLSNFHLLPGQKVYLTYNGREISGHIVRHNALADEVTVSINPPGHEVSLNYRNLDNT</sequence>
<reference evidence="10 11" key="1">
    <citation type="submission" date="2024-03" db="EMBL/GenBank/DDBJ databases">
        <title>Adaptation during the transition from Ophiocordyceps entomopathogen to insect associate is accompanied by gene loss and intensified selection.</title>
        <authorList>
            <person name="Ward C.M."/>
            <person name="Onetto C.A."/>
            <person name="Borneman A.R."/>
        </authorList>
    </citation>
    <scope>NUCLEOTIDE SEQUENCE [LARGE SCALE GENOMIC DNA]</scope>
    <source>
        <strain evidence="10">AWRI1</strain>
        <tissue evidence="10">Single Adult Female</tissue>
    </source>
</reference>
<evidence type="ECO:0000256" key="5">
    <source>
        <dbReference type="ARBA" id="ARBA00023015"/>
    </source>
</evidence>
<evidence type="ECO:0000256" key="8">
    <source>
        <dbReference type="ARBA" id="ARBA00023242"/>
    </source>
</evidence>
<keyword evidence="11" id="KW-1185">Reference proteome</keyword>
<comment type="subcellular location">
    <subcellularLocation>
        <location evidence="1">Nucleus</location>
    </subcellularLocation>
</comment>
<dbReference type="PANTHER" id="PTHR13006">
    <property type="entry name" value="PAPILLOMAVIRUS REGULATORY FACTOR PRF-1"/>
    <property type="match status" value="1"/>
</dbReference>
<dbReference type="Pfam" id="PF15997">
    <property type="entry name" value="DUF4772"/>
    <property type="match status" value="1"/>
</dbReference>
<keyword evidence="7" id="KW-0804">Transcription</keyword>
<evidence type="ECO:0000313" key="10">
    <source>
        <dbReference type="EMBL" id="KAK7583818.1"/>
    </source>
</evidence>
<evidence type="ECO:0000256" key="2">
    <source>
        <dbReference type="ARBA" id="ARBA00022723"/>
    </source>
</evidence>
<dbReference type="Proteomes" id="UP001367676">
    <property type="component" value="Unassembled WGS sequence"/>
</dbReference>
<evidence type="ECO:0000256" key="3">
    <source>
        <dbReference type="ARBA" id="ARBA00022771"/>
    </source>
</evidence>
<dbReference type="AlphaFoldDB" id="A0AAN9Y3L5"/>
<keyword evidence="4" id="KW-0862">Zinc</keyword>
<evidence type="ECO:0000259" key="9">
    <source>
        <dbReference type="Pfam" id="PF15997"/>
    </source>
</evidence>
<protein>
    <recommendedName>
        <fullName evidence="9">DUF4772 domain-containing protein</fullName>
    </recommendedName>
</protein>
<dbReference type="GO" id="GO:0005634">
    <property type="term" value="C:nucleus"/>
    <property type="evidence" value="ECO:0007669"/>
    <property type="project" value="UniProtKB-SubCell"/>
</dbReference>
<evidence type="ECO:0000256" key="4">
    <source>
        <dbReference type="ARBA" id="ARBA00022833"/>
    </source>
</evidence>
<evidence type="ECO:0000313" key="11">
    <source>
        <dbReference type="Proteomes" id="UP001367676"/>
    </source>
</evidence>
<keyword evidence="8" id="KW-0539">Nucleus</keyword>
<comment type="caution">
    <text evidence="10">The sequence shown here is derived from an EMBL/GenBank/DDBJ whole genome shotgun (WGS) entry which is preliminary data.</text>
</comment>
<name>A0AAN9Y3L5_9HEMI</name>
<keyword evidence="5" id="KW-0805">Transcription regulation</keyword>
<dbReference type="EMBL" id="JBBCAQ010000032">
    <property type="protein sequence ID" value="KAK7583818.1"/>
    <property type="molecule type" value="Genomic_DNA"/>
</dbReference>
<dbReference type="GO" id="GO:0008270">
    <property type="term" value="F:zinc ion binding"/>
    <property type="evidence" value="ECO:0007669"/>
    <property type="project" value="UniProtKB-KW"/>
</dbReference>
<accession>A0AAN9Y3L5</accession>
<feature type="domain" description="DUF4772" evidence="9">
    <location>
        <begin position="5"/>
        <end position="138"/>
    </location>
</feature>
<evidence type="ECO:0000256" key="7">
    <source>
        <dbReference type="ARBA" id="ARBA00023163"/>
    </source>
</evidence>
<evidence type="ECO:0000256" key="1">
    <source>
        <dbReference type="ARBA" id="ARBA00004123"/>
    </source>
</evidence>
<keyword evidence="2" id="KW-0479">Metal-binding</keyword>
<dbReference type="InterPro" id="IPR052253">
    <property type="entry name" value="CR1/CR2-DNA-binding_regulator"/>
</dbReference>